<dbReference type="InterPro" id="IPR051257">
    <property type="entry name" value="Diverse_CBS-Domain"/>
</dbReference>
<dbReference type="InterPro" id="IPR000595">
    <property type="entry name" value="cNMP-bd_dom"/>
</dbReference>
<organism evidence="4 5">
    <name type="scientific">Hydrogenophaga taeniospiralis CCUG 15921</name>
    <dbReference type="NCBI Taxonomy" id="1281780"/>
    <lineage>
        <taxon>Bacteria</taxon>
        <taxon>Pseudomonadati</taxon>
        <taxon>Pseudomonadota</taxon>
        <taxon>Betaproteobacteria</taxon>
        <taxon>Burkholderiales</taxon>
        <taxon>Comamonadaceae</taxon>
        <taxon>Hydrogenophaga</taxon>
    </lineage>
</organism>
<dbReference type="SMART" id="SM00100">
    <property type="entry name" value="cNMP"/>
    <property type="match status" value="1"/>
</dbReference>
<dbReference type="SUPFAM" id="SSF54631">
    <property type="entry name" value="CBS-domain pair"/>
    <property type="match status" value="1"/>
</dbReference>
<keyword evidence="1 2" id="KW-0129">CBS domain</keyword>
<dbReference type="InterPro" id="IPR014710">
    <property type="entry name" value="RmlC-like_jellyroll"/>
</dbReference>
<dbReference type="Pfam" id="PF03445">
    <property type="entry name" value="DUF294"/>
    <property type="match status" value="1"/>
</dbReference>
<gene>
    <name evidence="4" type="ORF">H010_05930</name>
</gene>
<dbReference type="InterPro" id="IPR046342">
    <property type="entry name" value="CBS_dom_sf"/>
</dbReference>
<evidence type="ECO:0000313" key="5">
    <source>
        <dbReference type="Proteomes" id="UP001152876"/>
    </source>
</evidence>
<dbReference type="InterPro" id="IPR018490">
    <property type="entry name" value="cNMP-bd_dom_sf"/>
</dbReference>
<dbReference type="Gene3D" id="2.60.120.10">
    <property type="entry name" value="Jelly Rolls"/>
    <property type="match status" value="1"/>
</dbReference>
<comment type="caution">
    <text evidence="4">The sequence shown here is derived from an EMBL/GenBank/DDBJ whole genome shotgun (WGS) entry which is preliminary data.</text>
</comment>
<dbReference type="Gene3D" id="3.10.580.10">
    <property type="entry name" value="CBS-domain"/>
    <property type="match status" value="1"/>
</dbReference>
<dbReference type="RefSeq" id="WP_245638110.1">
    <property type="nucleotide sequence ID" value="NZ_AOGK01000004.1"/>
</dbReference>
<name>A0A9X4NNU9_9BURK</name>
<reference evidence="4" key="1">
    <citation type="submission" date="2013-01" db="EMBL/GenBank/DDBJ databases">
        <title>Genome draft of Hydrogenophaga taeniospiralis 2K1.</title>
        <authorList>
            <person name="Gomila M."/>
            <person name="Lalucat J."/>
        </authorList>
    </citation>
    <scope>NUCLEOTIDE SEQUENCE</scope>
    <source>
        <strain evidence="4">CCUG 15921</strain>
    </source>
</reference>
<feature type="domain" description="CBS" evidence="3">
    <location>
        <begin position="259"/>
        <end position="316"/>
    </location>
</feature>
<evidence type="ECO:0000313" key="4">
    <source>
        <dbReference type="EMBL" id="MDG5974783.1"/>
    </source>
</evidence>
<evidence type="ECO:0000256" key="2">
    <source>
        <dbReference type="PROSITE-ProRule" id="PRU00703"/>
    </source>
</evidence>
<dbReference type="PANTHER" id="PTHR43080">
    <property type="entry name" value="CBS DOMAIN-CONTAINING PROTEIN CBSX3, MITOCHONDRIAL"/>
    <property type="match status" value="1"/>
</dbReference>
<feature type="domain" description="CBS" evidence="3">
    <location>
        <begin position="194"/>
        <end position="251"/>
    </location>
</feature>
<keyword evidence="5" id="KW-1185">Reference proteome</keyword>
<dbReference type="SUPFAM" id="SSF51206">
    <property type="entry name" value="cAMP-binding domain-like"/>
    <property type="match status" value="1"/>
</dbReference>
<dbReference type="EMBL" id="AOGK01000004">
    <property type="protein sequence ID" value="MDG5974783.1"/>
    <property type="molecule type" value="Genomic_DNA"/>
</dbReference>
<evidence type="ECO:0000259" key="3">
    <source>
        <dbReference type="PROSITE" id="PS51371"/>
    </source>
</evidence>
<dbReference type="PANTHER" id="PTHR43080:SF2">
    <property type="entry name" value="CBS DOMAIN-CONTAINING PROTEIN"/>
    <property type="match status" value="1"/>
</dbReference>
<dbReference type="InterPro" id="IPR005105">
    <property type="entry name" value="GlnD_Uridyltrans_N"/>
</dbReference>
<proteinExistence type="predicted"/>
<dbReference type="PROSITE" id="PS51371">
    <property type="entry name" value="CBS"/>
    <property type="match status" value="2"/>
</dbReference>
<dbReference type="Proteomes" id="UP001152876">
    <property type="component" value="Unassembled WGS sequence"/>
</dbReference>
<protein>
    <submittedName>
        <fullName evidence="4">Nucleotidyltransferase</fullName>
    </submittedName>
</protein>
<accession>A0A9X4NNU9</accession>
<dbReference type="SMART" id="SM00116">
    <property type="entry name" value="CBS"/>
    <property type="match status" value="2"/>
</dbReference>
<dbReference type="GO" id="GO:0008773">
    <property type="term" value="F:[protein-PII] uridylyltransferase activity"/>
    <property type="evidence" value="ECO:0007669"/>
    <property type="project" value="InterPro"/>
</dbReference>
<sequence length="652" mass="70870">MNPAAPPDRPHGAQAVPANAADPLLKPSGNLLNNLCLELQRHPPFNEMEPAHVKAFVAASRQAYFAPGEAVVRPEDGPVRELFFIRRGAITGKRGLSDVAGGAFQYEAGDLFPISAVLARRAPTTTYSATEDTFVLGLPADEMQALAETSPVFGDFLNRRILKFLDLSRAALQVVYASQALAEQSLETPLAQLCHKAPVTCSPDTPLQDVLSQMHRLRIGSMLVVNPAGEPVGILTRYDILGRVALAQLPMATPIAQVMVQPVHSLTTAHTAQDAALLMSQHGIRHVPITREGRAVGIVSERDLFALQRLSLKHVSGSIRNAADVPTLKLVAHDIRRFARSLLGQGVQAKQLTALISHLNDVLTARLLEIKAAEHGLDPQRFCWVALGSEGRGEQTIATDQDNALILADPADGPPHDKARLLAFAREVNEALDACGYPLCRGNIMASNPDCCLTESEWRQRFAQWIDQGSPNDLLNASIYFDFRALAGRPALAADLREFVTRRAAANPRFLRQLAVNGLAHGAPLNWLGQIDTTPVDGVATLDLKLQGTAIFVDVARLYALARGVPATGTRERFEALGPLLGVPPHEHQAWVGGFEFLQMLRLRAQLDGTTVGDSANRIAVGGLNDIDRRILKETLRVARTLQQRVKLDYER</sequence>
<dbReference type="Pfam" id="PF10335">
    <property type="entry name" value="DUF294_C"/>
    <property type="match status" value="1"/>
</dbReference>
<dbReference type="Pfam" id="PF00571">
    <property type="entry name" value="CBS"/>
    <property type="match status" value="2"/>
</dbReference>
<dbReference type="AlphaFoldDB" id="A0A9X4NNU9"/>
<dbReference type="InterPro" id="IPR018821">
    <property type="entry name" value="DUF294_put_nucleoTrafse_sb-bd"/>
</dbReference>
<dbReference type="InterPro" id="IPR000644">
    <property type="entry name" value="CBS_dom"/>
</dbReference>
<dbReference type="CDD" id="cd05401">
    <property type="entry name" value="NT_GlnE_GlnD_like"/>
    <property type="match status" value="1"/>
</dbReference>
<evidence type="ECO:0000256" key="1">
    <source>
        <dbReference type="ARBA" id="ARBA00023122"/>
    </source>
</evidence>